<dbReference type="EMBL" id="JANSHE010003494">
    <property type="protein sequence ID" value="KAJ2985869.1"/>
    <property type="molecule type" value="Genomic_DNA"/>
</dbReference>
<accession>A0ACC1P3H9</accession>
<reference evidence="1" key="1">
    <citation type="submission" date="2022-08" db="EMBL/GenBank/DDBJ databases">
        <title>Genome Sequence of Pycnoporus sanguineus.</title>
        <authorList>
            <person name="Buettner E."/>
        </authorList>
    </citation>
    <scope>NUCLEOTIDE SEQUENCE</scope>
    <source>
        <strain evidence="1">CG-C14</strain>
    </source>
</reference>
<evidence type="ECO:0000313" key="2">
    <source>
        <dbReference type="Proteomes" id="UP001144978"/>
    </source>
</evidence>
<dbReference type="Proteomes" id="UP001144978">
    <property type="component" value="Unassembled WGS sequence"/>
</dbReference>
<evidence type="ECO:0000313" key="1">
    <source>
        <dbReference type="EMBL" id="KAJ2985869.1"/>
    </source>
</evidence>
<sequence length="121" mass="13096">MHYGLPTMAEYTESQPMDFNYGATAATGAAGVGYPPGTAYARAQAQQGQQYQYDGHQYDTQAGAYGADYSAQYQEAYYDPRRSPNSASHPYADPRNSPRADGAPPVQPYGSNVELVQGEAR</sequence>
<comment type="caution">
    <text evidence="1">The sequence shown here is derived from an EMBL/GenBank/DDBJ whole genome shotgun (WGS) entry which is preliminary data.</text>
</comment>
<gene>
    <name evidence="1" type="ORF">NUW54_g10001</name>
</gene>
<organism evidence="1 2">
    <name type="scientific">Trametes sanguinea</name>
    <dbReference type="NCBI Taxonomy" id="158606"/>
    <lineage>
        <taxon>Eukaryota</taxon>
        <taxon>Fungi</taxon>
        <taxon>Dikarya</taxon>
        <taxon>Basidiomycota</taxon>
        <taxon>Agaricomycotina</taxon>
        <taxon>Agaricomycetes</taxon>
        <taxon>Polyporales</taxon>
        <taxon>Polyporaceae</taxon>
        <taxon>Trametes</taxon>
    </lineage>
</organism>
<name>A0ACC1P3H9_9APHY</name>
<keyword evidence="2" id="KW-1185">Reference proteome</keyword>
<protein>
    <submittedName>
        <fullName evidence="1">Uncharacterized protein</fullName>
    </submittedName>
</protein>
<proteinExistence type="predicted"/>